<dbReference type="SMART" id="SM00256">
    <property type="entry name" value="FBOX"/>
    <property type="match status" value="1"/>
</dbReference>
<dbReference type="GO" id="GO:0005737">
    <property type="term" value="C:cytoplasm"/>
    <property type="evidence" value="ECO:0007669"/>
    <property type="project" value="TreeGrafter"/>
</dbReference>
<dbReference type="AlphaFoldDB" id="A0A7J7IFV3"/>
<dbReference type="InterPro" id="IPR001810">
    <property type="entry name" value="F-box_dom"/>
</dbReference>
<dbReference type="SUPFAM" id="SSF81383">
    <property type="entry name" value="F-box domain"/>
    <property type="match status" value="1"/>
</dbReference>
<feature type="domain" description="F-box" evidence="2">
    <location>
        <begin position="16"/>
        <end position="62"/>
    </location>
</feature>
<evidence type="ECO:0000259" key="2">
    <source>
        <dbReference type="PROSITE" id="PS50181"/>
    </source>
</evidence>
<dbReference type="Pfam" id="PF12937">
    <property type="entry name" value="F-box-like"/>
    <property type="match status" value="1"/>
</dbReference>
<keyword evidence="1" id="KW-0833">Ubl conjugation pathway</keyword>
<proteinExistence type="predicted"/>
<dbReference type="Gene3D" id="1.20.1280.50">
    <property type="match status" value="1"/>
</dbReference>
<dbReference type="PROSITE" id="PS50181">
    <property type="entry name" value="FBOX"/>
    <property type="match status" value="1"/>
</dbReference>
<evidence type="ECO:0000313" key="3">
    <source>
        <dbReference type="EMBL" id="KAF6001982.1"/>
    </source>
</evidence>
<dbReference type="InterPro" id="IPR045464">
    <property type="entry name" value="Hrt3/FBXO9_C"/>
</dbReference>
<evidence type="ECO:0000313" key="4">
    <source>
        <dbReference type="Proteomes" id="UP000530660"/>
    </source>
</evidence>
<organism evidence="3 4">
    <name type="scientific">Cyanidiococcus yangmingshanensis</name>
    <dbReference type="NCBI Taxonomy" id="2690220"/>
    <lineage>
        <taxon>Eukaryota</taxon>
        <taxon>Rhodophyta</taxon>
        <taxon>Bangiophyceae</taxon>
        <taxon>Cyanidiales</taxon>
        <taxon>Cyanidiaceae</taxon>
        <taxon>Cyanidiococcus</taxon>
    </lineage>
</organism>
<name>A0A7J7IFV3_9RHOD</name>
<dbReference type="GO" id="GO:0031146">
    <property type="term" value="P:SCF-dependent proteasomal ubiquitin-dependent protein catabolic process"/>
    <property type="evidence" value="ECO:0007669"/>
    <property type="project" value="TreeGrafter"/>
</dbReference>
<dbReference type="InterPro" id="IPR036047">
    <property type="entry name" value="F-box-like_dom_sf"/>
</dbReference>
<dbReference type="OrthoDB" id="2117972at2759"/>
<sequence length="316" mass="35825">MTALKNRGRTWEIDGNSAAEKLPVDLLRRIFQLLSPADLATVSRVCRTFFTVSFEPALWRRHCLDAWGDKEPLVDLTARACRYGGWRRMYRSRSHLHFHGLYIQKQQYLRIGGDDGTGTRRVFFVSFYRYLRFFPGGKVLGMTTPEDPLASRARLQTTRWDTPMQSQRSEIAAGGVACSDQVVPVAGEYLLDEQSRIVTVTLPIHQPRYAEMQGALVCYVLALSDADGRPRGANDLLKLLEHSTLSADGSAPTYHEVKPSQAEFHFTPFGSQFRKVAEKLFADPDDVKMFNRVQLMQRPSRLQPRRAGCVRIAQAS</sequence>
<dbReference type="GO" id="GO:0019005">
    <property type="term" value="C:SCF ubiquitin ligase complex"/>
    <property type="evidence" value="ECO:0007669"/>
    <property type="project" value="TreeGrafter"/>
</dbReference>
<reference evidence="3 4" key="1">
    <citation type="journal article" date="2020" name="J. Phycol.">
        <title>Comparative genome analysis reveals Cyanidiococcus gen. nov., a new extremophilic red algal genus sister to Cyanidioschyzon (Cyanidioschyzonaceae, Rhodophyta).</title>
        <authorList>
            <person name="Liu S.-L."/>
            <person name="Chiang Y.-R."/>
            <person name="Yoon H.S."/>
            <person name="Fu H.-Y."/>
        </authorList>
    </citation>
    <scope>NUCLEOTIDE SEQUENCE [LARGE SCALE GENOMIC DNA]</scope>
    <source>
        <strain evidence="3 4">THAL066</strain>
    </source>
</reference>
<dbReference type="Proteomes" id="UP000530660">
    <property type="component" value="Unassembled WGS sequence"/>
</dbReference>
<dbReference type="EMBL" id="VWRR01000012">
    <property type="protein sequence ID" value="KAF6001982.1"/>
    <property type="molecule type" value="Genomic_DNA"/>
</dbReference>
<dbReference type="PANTHER" id="PTHR12874:SF29">
    <property type="entry name" value="F-BOX ONLY PROTEIN 9"/>
    <property type="match status" value="1"/>
</dbReference>
<gene>
    <name evidence="3" type="ORF">F1559_002656</name>
</gene>
<evidence type="ECO:0000256" key="1">
    <source>
        <dbReference type="ARBA" id="ARBA00022786"/>
    </source>
</evidence>
<protein>
    <recommendedName>
        <fullName evidence="2">F-box domain-containing protein</fullName>
    </recommendedName>
</protein>
<accession>A0A7J7IFV3</accession>
<keyword evidence="4" id="KW-1185">Reference proteome</keyword>
<dbReference type="Pfam" id="PF19270">
    <property type="entry name" value="FBO_C"/>
    <property type="match status" value="1"/>
</dbReference>
<dbReference type="PANTHER" id="PTHR12874">
    <property type="entry name" value="F-BOX ONLY PROTEIN 48-RELATED"/>
    <property type="match status" value="1"/>
</dbReference>
<comment type="caution">
    <text evidence="3">The sequence shown here is derived from an EMBL/GenBank/DDBJ whole genome shotgun (WGS) entry which is preliminary data.</text>
</comment>